<dbReference type="HOGENOM" id="CLU_845154_0_0_1"/>
<reference evidence="2 3" key="1">
    <citation type="journal article" date="2012" name="PLoS Pathog.">
        <title>The genome of the obligate intracellular parasite Trachipleistophora hominis: new insights into microsporidian genome dynamics and reductive evolution.</title>
        <authorList>
            <person name="Heinz E."/>
            <person name="Williams T.A."/>
            <person name="Nakjang S."/>
            <person name="Noel C.J."/>
            <person name="Swan D.C."/>
            <person name="Goldberg A.V."/>
            <person name="Harris S.R."/>
            <person name="Weinmaier T."/>
            <person name="Markert S."/>
            <person name="Becher D."/>
            <person name="Bernhardt J."/>
            <person name="Dagan T."/>
            <person name="Hacker C."/>
            <person name="Lucocq J.M."/>
            <person name="Schweder T."/>
            <person name="Rattei T."/>
            <person name="Hall N."/>
            <person name="Hirt R.P."/>
            <person name="Embley T.M."/>
        </authorList>
    </citation>
    <scope>NUCLEOTIDE SEQUENCE [LARGE SCALE GENOMIC DNA]</scope>
</reference>
<evidence type="ECO:0000313" key="2">
    <source>
        <dbReference type="EMBL" id="ELQ73896.1"/>
    </source>
</evidence>
<evidence type="ECO:0000256" key="1">
    <source>
        <dbReference type="SAM" id="SignalP"/>
    </source>
</evidence>
<dbReference type="AlphaFoldDB" id="L7JS72"/>
<dbReference type="VEuPathDB" id="MicrosporidiaDB:THOM_3174"/>
<dbReference type="InParanoid" id="L7JS72"/>
<organism evidence="2 3">
    <name type="scientific">Trachipleistophora hominis</name>
    <name type="common">Microsporidian parasite</name>
    <dbReference type="NCBI Taxonomy" id="72359"/>
    <lineage>
        <taxon>Eukaryota</taxon>
        <taxon>Fungi</taxon>
        <taxon>Fungi incertae sedis</taxon>
        <taxon>Microsporidia</taxon>
        <taxon>Pleistophoridae</taxon>
        <taxon>Trachipleistophora</taxon>
    </lineage>
</organism>
<sequence length="329" mass="37626">MNFLHIVIFALYKMINTSSAESESNPIQAISTEAFLPLDLLTPDMEKVIKVVVSNTTAVDDELKKRIMVRLEQMNEELDKITTDEMVKIRSILEKNQNIFYDGVVKDYTGFIEKINEVEPLLKNILDLNVLAEGIKSSAYTLIEQSHERKLVNYSTLFLTKNTEAYVILKNVLEQLDSLESIVLHFHPTNEKDIERIAINNDQLNEDITKAVNAIVNEFITENINNASRKNRKTVEAYIKHVIELKDYILNKMLSRITELSTWENKEVLKVVAEGNTSIRQLINDNMNMLTNLIKQIISNLSDEGLGNVKEMISSVNKDFLQKILPGLL</sequence>
<dbReference type="OrthoDB" id="10392526at2759"/>
<protein>
    <submittedName>
        <fullName evidence="2">Uncharacterized protein</fullName>
    </submittedName>
</protein>
<proteinExistence type="predicted"/>
<dbReference type="Proteomes" id="UP000011185">
    <property type="component" value="Unassembled WGS sequence"/>
</dbReference>
<accession>L7JS72</accession>
<dbReference type="EMBL" id="JH994098">
    <property type="protein sequence ID" value="ELQ73896.1"/>
    <property type="molecule type" value="Genomic_DNA"/>
</dbReference>
<keyword evidence="3" id="KW-1185">Reference proteome</keyword>
<name>L7JS72_TRAHO</name>
<dbReference type="OMA" id="TWENKEV"/>
<keyword evidence="1" id="KW-0732">Signal</keyword>
<feature type="chain" id="PRO_5003978763" evidence="1">
    <location>
        <begin position="21"/>
        <end position="329"/>
    </location>
</feature>
<gene>
    <name evidence="2" type="ORF">THOM_3174</name>
</gene>
<feature type="signal peptide" evidence="1">
    <location>
        <begin position="1"/>
        <end position="20"/>
    </location>
</feature>
<evidence type="ECO:0000313" key="3">
    <source>
        <dbReference type="Proteomes" id="UP000011185"/>
    </source>
</evidence>